<keyword evidence="2" id="KW-0472">Membrane</keyword>
<name>A0AAE0MPP4_9PEZI</name>
<feature type="transmembrane region" description="Helical" evidence="2">
    <location>
        <begin position="12"/>
        <end position="33"/>
    </location>
</feature>
<feature type="region of interest" description="Disordered" evidence="1">
    <location>
        <begin position="134"/>
        <end position="163"/>
    </location>
</feature>
<reference evidence="3" key="2">
    <citation type="submission" date="2023-06" db="EMBL/GenBank/DDBJ databases">
        <authorList>
            <consortium name="Lawrence Berkeley National Laboratory"/>
            <person name="Haridas S."/>
            <person name="Hensen N."/>
            <person name="Bonometti L."/>
            <person name="Westerberg I."/>
            <person name="Brannstrom I.O."/>
            <person name="Guillou S."/>
            <person name="Cros-Aarteil S."/>
            <person name="Calhoun S."/>
            <person name="Kuo A."/>
            <person name="Mondo S."/>
            <person name="Pangilinan J."/>
            <person name="Riley R."/>
            <person name="Labutti K."/>
            <person name="Andreopoulos B."/>
            <person name="Lipzen A."/>
            <person name="Chen C."/>
            <person name="Yanf M."/>
            <person name="Daum C."/>
            <person name="Ng V."/>
            <person name="Clum A."/>
            <person name="Steindorff A."/>
            <person name="Ohm R."/>
            <person name="Martin F."/>
            <person name="Silar P."/>
            <person name="Natvig D."/>
            <person name="Lalanne C."/>
            <person name="Gautier V."/>
            <person name="Ament-Velasquez S.L."/>
            <person name="Kruys A."/>
            <person name="Hutchinson M.I."/>
            <person name="Powell A.J."/>
            <person name="Barry K."/>
            <person name="Miller A.N."/>
            <person name="Grigoriev I.V."/>
            <person name="Debuchy R."/>
            <person name="Gladieux P."/>
            <person name="Thoren M.H."/>
            <person name="Johannesson H."/>
        </authorList>
    </citation>
    <scope>NUCLEOTIDE SEQUENCE</scope>
    <source>
        <strain evidence="3">CBS 560.94</strain>
    </source>
</reference>
<feature type="compositionally biased region" description="Polar residues" evidence="1">
    <location>
        <begin position="134"/>
        <end position="146"/>
    </location>
</feature>
<dbReference type="PANTHER" id="PTHR35179">
    <property type="entry name" value="PROTEIN CBG02620"/>
    <property type="match status" value="1"/>
</dbReference>
<organism evidence="3 4">
    <name type="scientific">Neurospora tetraspora</name>
    <dbReference type="NCBI Taxonomy" id="94610"/>
    <lineage>
        <taxon>Eukaryota</taxon>
        <taxon>Fungi</taxon>
        <taxon>Dikarya</taxon>
        <taxon>Ascomycota</taxon>
        <taxon>Pezizomycotina</taxon>
        <taxon>Sordariomycetes</taxon>
        <taxon>Sordariomycetidae</taxon>
        <taxon>Sordariales</taxon>
        <taxon>Sordariaceae</taxon>
        <taxon>Neurospora</taxon>
    </lineage>
</organism>
<keyword evidence="2" id="KW-0812">Transmembrane</keyword>
<dbReference type="GeneID" id="87862182"/>
<dbReference type="RefSeq" id="XP_062678919.1">
    <property type="nucleotide sequence ID" value="XM_062825028.1"/>
</dbReference>
<evidence type="ECO:0000256" key="1">
    <source>
        <dbReference type="SAM" id="MobiDB-lite"/>
    </source>
</evidence>
<reference evidence="3" key="1">
    <citation type="journal article" date="2023" name="Mol. Phylogenet. Evol.">
        <title>Genome-scale phylogeny and comparative genomics of the fungal order Sordariales.</title>
        <authorList>
            <person name="Hensen N."/>
            <person name="Bonometti L."/>
            <person name="Westerberg I."/>
            <person name="Brannstrom I.O."/>
            <person name="Guillou S."/>
            <person name="Cros-Aarteil S."/>
            <person name="Calhoun S."/>
            <person name="Haridas S."/>
            <person name="Kuo A."/>
            <person name="Mondo S."/>
            <person name="Pangilinan J."/>
            <person name="Riley R."/>
            <person name="LaButti K."/>
            <person name="Andreopoulos B."/>
            <person name="Lipzen A."/>
            <person name="Chen C."/>
            <person name="Yan M."/>
            <person name="Daum C."/>
            <person name="Ng V."/>
            <person name="Clum A."/>
            <person name="Steindorff A."/>
            <person name="Ohm R.A."/>
            <person name="Martin F."/>
            <person name="Silar P."/>
            <person name="Natvig D.O."/>
            <person name="Lalanne C."/>
            <person name="Gautier V."/>
            <person name="Ament-Velasquez S.L."/>
            <person name="Kruys A."/>
            <person name="Hutchinson M.I."/>
            <person name="Powell A.J."/>
            <person name="Barry K."/>
            <person name="Miller A.N."/>
            <person name="Grigoriev I.V."/>
            <person name="Debuchy R."/>
            <person name="Gladieux P."/>
            <person name="Hiltunen Thoren M."/>
            <person name="Johannesson H."/>
        </authorList>
    </citation>
    <scope>NUCLEOTIDE SEQUENCE</scope>
    <source>
        <strain evidence="3">CBS 560.94</strain>
    </source>
</reference>
<dbReference type="EMBL" id="JAUEPP010000007">
    <property type="protein sequence ID" value="KAK3339559.1"/>
    <property type="molecule type" value="Genomic_DNA"/>
</dbReference>
<keyword evidence="2" id="KW-1133">Transmembrane helix</keyword>
<feature type="compositionally biased region" description="Basic and acidic residues" evidence="1">
    <location>
        <begin position="241"/>
        <end position="254"/>
    </location>
</feature>
<evidence type="ECO:0000313" key="4">
    <source>
        <dbReference type="Proteomes" id="UP001278500"/>
    </source>
</evidence>
<evidence type="ECO:0000313" key="3">
    <source>
        <dbReference type="EMBL" id="KAK3339559.1"/>
    </source>
</evidence>
<evidence type="ECO:0000256" key="2">
    <source>
        <dbReference type="SAM" id="Phobius"/>
    </source>
</evidence>
<gene>
    <name evidence="3" type="ORF">B0H65DRAFT_432770</name>
</gene>
<sequence>MAGFLIPPWYKSFWYFLTLIIFWTIKTQCLMQILTNRISLILYNPEKARKLKLYIFLAIGVINVSVFIVWIPARLQLSEKWIRVLLIGSMSLPDDVLYVQVHPLAYMTKLYIEMNIAEFLGKILKQPNRRHNSFSLSNDCHNPTTRNGRRPDIEATGNPISNREWRNSKHQFHVKPSGGQMHPLNMDLLTGGEKSHDRTNKWGRTHGAGLYDVCAEKEDEVGEPSTPSEVHVKDSSWPMMEVKRRSSSSEEMRQPRRVRPGMQRAETSAGYDDGDDNSRDTTGDGWRANRCLSQDHRSSRHKRDSGVETDMDTSTDGLMQGAIPPTKTYSDHEEGR</sequence>
<feature type="region of interest" description="Disordered" evidence="1">
    <location>
        <begin position="217"/>
        <end position="336"/>
    </location>
</feature>
<dbReference type="Proteomes" id="UP001278500">
    <property type="component" value="Unassembled WGS sequence"/>
</dbReference>
<keyword evidence="4" id="KW-1185">Reference proteome</keyword>
<accession>A0AAE0MPP4</accession>
<protein>
    <submittedName>
        <fullName evidence="3">Uncharacterized protein</fullName>
    </submittedName>
</protein>
<feature type="transmembrane region" description="Helical" evidence="2">
    <location>
        <begin position="53"/>
        <end position="73"/>
    </location>
</feature>
<proteinExistence type="predicted"/>
<dbReference type="PANTHER" id="PTHR35179:SF1">
    <property type="entry name" value="INTEGRAL MEMBRANE PROTEIN"/>
    <property type="match status" value="1"/>
</dbReference>
<comment type="caution">
    <text evidence="3">The sequence shown here is derived from an EMBL/GenBank/DDBJ whole genome shotgun (WGS) entry which is preliminary data.</text>
</comment>
<dbReference type="AlphaFoldDB" id="A0AAE0MPP4"/>